<sequence length="266" mass="29964">MMSSRIARILVPSLSKRTTPFVISSQRSAIAVAALSKRTGNYTDTSSIRRFTGNNEDSYNNKGDYSFQDSLNVPLSSSDKVQQAIIDFVEKYALTEKNSDIIREHSISLNQTKVNKGTSLPDLKILLDSLASGNRSLSDKELDDLARAILNDFEHNDSTIRSVDVDYQITDTALSHDCDLVSFAKHIEKLANEYWKDGNSNDPPQYIAPYFCLIQSSGMGKTKLLYEYRKAYSNKNFESKLILGLMELPMNWSRNAKQKLKSFFAA</sequence>
<reference evidence="1" key="2">
    <citation type="submission" date="2021-04" db="EMBL/GenBank/DDBJ databases">
        <authorList>
            <person name="Podell S."/>
        </authorList>
    </citation>
    <scope>NUCLEOTIDE SEQUENCE</scope>
    <source>
        <strain evidence="1">Hildebrandi</strain>
    </source>
</reference>
<dbReference type="EMBL" id="JAGRRH010000001">
    <property type="protein sequence ID" value="KAG7373908.1"/>
    <property type="molecule type" value="Genomic_DNA"/>
</dbReference>
<gene>
    <name evidence="1" type="ORF">IV203_013003</name>
</gene>
<proteinExistence type="predicted"/>
<comment type="caution">
    <text evidence="1">The sequence shown here is derived from an EMBL/GenBank/DDBJ whole genome shotgun (WGS) entry which is preliminary data.</text>
</comment>
<name>A0A9K3M529_9STRA</name>
<keyword evidence="2" id="KW-1185">Reference proteome</keyword>
<dbReference type="OrthoDB" id="107110at2759"/>
<reference evidence="1" key="1">
    <citation type="journal article" date="2021" name="Sci. Rep.">
        <title>Diploid genomic architecture of Nitzschia inconspicua, an elite biomass production diatom.</title>
        <authorList>
            <person name="Oliver A."/>
            <person name="Podell S."/>
            <person name="Pinowska A."/>
            <person name="Traller J.C."/>
            <person name="Smith S.R."/>
            <person name="McClure R."/>
            <person name="Beliaev A."/>
            <person name="Bohutskyi P."/>
            <person name="Hill E.A."/>
            <person name="Rabines A."/>
            <person name="Zheng H."/>
            <person name="Allen L.Z."/>
            <person name="Kuo A."/>
            <person name="Grigoriev I.V."/>
            <person name="Allen A.E."/>
            <person name="Hazlebeck D."/>
            <person name="Allen E.E."/>
        </authorList>
    </citation>
    <scope>NUCLEOTIDE SEQUENCE</scope>
    <source>
        <strain evidence="1">Hildebrandi</strain>
    </source>
</reference>
<accession>A0A9K3M529</accession>
<protein>
    <submittedName>
        <fullName evidence="1">Uncharacterized protein</fullName>
    </submittedName>
</protein>
<organism evidence="1 2">
    <name type="scientific">Nitzschia inconspicua</name>
    <dbReference type="NCBI Taxonomy" id="303405"/>
    <lineage>
        <taxon>Eukaryota</taxon>
        <taxon>Sar</taxon>
        <taxon>Stramenopiles</taxon>
        <taxon>Ochrophyta</taxon>
        <taxon>Bacillariophyta</taxon>
        <taxon>Bacillariophyceae</taxon>
        <taxon>Bacillariophycidae</taxon>
        <taxon>Bacillariales</taxon>
        <taxon>Bacillariaceae</taxon>
        <taxon>Nitzschia</taxon>
    </lineage>
</organism>
<dbReference type="AlphaFoldDB" id="A0A9K3M529"/>
<dbReference type="Proteomes" id="UP000693970">
    <property type="component" value="Unassembled WGS sequence"/>
</dbReference>
<evidence type="ECO:0000313" key="1">
    <source>
        <dbReference type="EMBL" id="KAG7373908.1"/>
    </source>
</evidence>
<evidence type="ECO:0000313" key="2">
    <source>
        <dbReference type="Proteomes" id="UP000693970"/>
    </source>
</evidence>